<comment type="catalytic activity">
    <reaction evidence="1">
        <text>ATP + protein L-histidine = ADP + protein N-phospho-L-histidine.</text>
        <dbReference type="EC" id="2.7.13.3"/>
    </reaction>
</comment>
<keyword evidence="5" id="KW-0808">Transferase</keyword>
<dbReference type="PANTHER" id="PTHR45453">
    <property type="entry name" value="PHOSPHATE REGULON SENSOR PROTEIN PHOR"/>
    <property type="match status" value="1"/>
</dbReference>
<evidence type="ECO:0000256" key="3">
    <source>
        <dbReference type="ARBA" id="ARBA00012438"/>
    </source>
</evidence>
<reference evidence="10" key="1">
    <citation type="journal article" date="2021" name="PeerJ">
        <title>Extensive microbial diversity within the chicken gut microbiome revealed by metagenomics and culture.</title>
        <authorList>
            <person name="Gilroy R."/>
            <person name="Ravi A."/>
            <person name="Getino M."/>
            <person name="Pursley I."/>
            <person name="Horton D.L."/>
            <person name="Alikhan N.F."/>
            <person name="Baker D."/>
            <person name="Gharbi K."/>
            <person name="Hall N."/>
            <person name="Watson M."/>
            <person name="Adriaenssens E.M."/>
            <person name="Foster-Nyarko E."/>
            <person name="Jarju S."/>
            <person name="Secka A."/>
            <person name="Antonio M."/>
            <person name="Oren A."/>
            <person name="Chaudhuri R.R."/>
            <person name="La Ragione R."/>
            <person name="Hildebrand F."/>
            <person name="Pallen M.J."/>
        </authorList>
    </citation>
    <scope>NUCLEOTIDE SEQUENCE</scope>
    <source>
        <strain evidence="10">CHK192-19661</strain>
    </source>
</reference>
<dbReference type="Gene3D" id="3.30.565.10">
    <property type="entry name" value="Histidine kinase-like ATPase, C-terminal domain"/>
    <property type="match status" value="1"/>
</dbReference>
<dbReference type="InterPro" id="IPR005467">
    <property type="entry name" value="His_kinase_dom"/>
</dbReference>
<dbReference type="FunFam" id="3.30.565.10:FF:000006">
    <property type="entry name" value="Sensor histidine kinase WalK"/>
    <property type="match status" value="1"/>
</dbReference>
<dbReference type="GO" id="GO:0004721">
    <property type="term" value="F:phosphoprotein phosphatase activity"/>
    <property type="evidence" value="ECO:0007669"/>
    <property type="project" value="TreeGrafter"/>
</dbReference>
<dbReference type="CDD" id="cd00082">
    <property type="entry name" value="HisKA"/>
    <property type="match status" value="1"/>
</dbReference>
<evidence type="ECO:0000256" key="1">
    <source>
        <dbReference type="ARBA" id="ARBA00000085"/>
    </source>
</evidence>
<dbReference type="GO" id="GO:0000155">
    <property type="term" value="F:phosphorelay sensor kinase activity"/>
    <property type="evidence" value="ECO:0007669"/>
    <property type="project" value="InterPro"/>
</dbReference>
<dbReference type="GO" id="GO:0016036">
    <property type="term" value="P:cellular response to phosphate starvation"/>
    <property type="evidence" value="ECO:0007669"/>
    <property type="project" value="TreeGrafter"/>
</dbReference>
<evidence type="ECO:0000256" key="5">
    <source>
        <dbReference type="ARBA" id="ARBA00022679"/>
    </source>
</evidence>
<dbReference type="EC" id="2.7.13.3" evidence="3"/>
<evidence type="ECO:0000313" key="10">
    <source>
        <dbReference type="EMBL" id="HIZ09472.1"/>
    </source>
</evidence>
<keyword evidence="7" id="KW-0902">Two-component regulatory system</keyword>
<comment type="caution">
    <text evidence="10">The sequence shown here is derived from an EMBL/GenBank/DDBJ whole genome shotgun (WGS) entry which is preliminary data.</text>
</comment>
<dbReference type="SUPFAM" id="SSF55874">
    <property type="entry name" value="ATPase domain of HSP90 chaperone/DNA topoisomerase II/histidine kinase"/>
    <property type="match status" value="1"/>
</dbReference>
<dbReference type="SMART" id="SM00388">
    <property type="entry name" value="HisKA"/>
    <property type="match status" value="1"/>
</dbReference>
<dbReference type="InterPro" id="IPR050351">
    <property type="entry name" value="BphY/WalK/GraS-like"/>
</dbReference>
<evidence type="ECO:0000256" key="6">
    <source>
        <dbReference type="ARBA" id="ARBA00022777"/>
    </source>
</evidence>
<reference evidence="10" key="2">
    <citation type="submission" date="2021-04" db="EMBL/GenBank/DDBJ databases">
        <authorList>
            <person name="Gilroy R."/>
        </authorList>
    </citation>
    <scope>NUCLEOTIDE SEQUENCE</scope>
    <source>
        <strain evidence="10">CHK192-19661</strain>
    </source>
</reference>
<dbReference type="SUPFAM" id="SSF47384">
    <property type="entry name" value="Homodimeric domain of signal transducing histidine kinase"/>
    <property type="match status" value="1"/>
</dbReference>
<evidence type="ECO:0000313" key="11">
    <source>
        <dbReference type="Proteomes" id="UP000824025"/>
    </source>
</evidence>
<evidence type="ECO:0000256" key="4">
    <source>
        <dbReference type="ARBA" id="ARBA00022553"/>
    </source>
</evidence>
<organism evidence="10 11">
    <name type="scientific">Candidatus Borkfalkia avicola</name>
    <dbReference type="NCBI Taxonomy" id="2838503"/>
    <lineage>
        <taxon>Bacteria</taxon>
        <taxon>Bacillati</taxon>
        <taxon>Bacillota</taxon>
        <taxon>Clostridia</taxon>
        <taxon>Christensenellales</taxon>
        <taxon>Christensenellaceae</taxon>
        <taxon>Candidatus Borkfalkia</taxon>
    </lineage>
</organism>
<evidence type="ECO:0000256" key="7">
    <source>
        <dbReference type="ARBA" id="ARBA00023012"/>
    </source>
</evidence>
<dbReference type="SMART" id="SM00387">
    <property type="entry name" value="HATPase_c"/>
    <property type="match status" value="1"/>
</dbReference>
<dbReference type="AlphaFoldDB" id="A0A9D2D6D2"/>
<name>A0A9D2D6D2_9FIRM</name>
<dbReference type="InterPro" id="IPR036097">
    <property type="entry name" value="HisK_dim/P_sf"/>
</dbReference>
<dbReference type="Gene3D" id="1.10.287.130">
    <property type="match status" value="1"/>
</dbReference>
<evidence type="ECO:0000256" key="8">
    <source>
        <dbReference type="SAM" id="Phobius"/>
    </source>
</evidence>
<evidence type="ECO:0000256" key="2">
    <source>
        <dbReference type="ARBA" id="ARBA00004370"/>
    </source>
</evidence>
<keyword evidence="8" id="KW-0472">Membrane</keyword>
<gene>
    <name evidence="10" type="ORF">H9726_03180</name>
</gene>
<keyword evidence="8" id="KW-0812">Transmembrane</keyword>
<dbReference type="InterPro" id="IPR003661">
    <property type="entry name" value="HisK_dim/P_dom"/>
</dbReference>
<keyword evidence="6" id="KW-0418">Kinase</keyword>
<dbReference type="PANTHER" id="PTHR45453:SF1">
    <property type="entry name" value="PHOSPHATE REGULON SENSOR PROTEIN PHOR"/>
    <property type="match status" value="1"/>
</dbReference>
<accession>A0A9D2D6D2</accession>
<comment type="subcellular location">
    <subcellularLocation>
        <location evidence="2">Membrane</location>
    </subcellularLocation>
</comment>
<protein>
    <recommendedName>
        <fullName evidence="3">histidine kinase</fullName>
        <ecNumber evidence="3">2.7.13.3</ecNumber>
    </recommendedName>
</protein>
<dbReference type="InterPro" id="IPR004358">
    <property type="entry name" value="Sig_transdc_His_kin-like_C"/>
</dbReference>
<dbReference type="InterPro" id="IPR003594">
    <property type="entry name" value="HATPase_dom"/>
</dbReference>
<dbReference type="GO" id="GO:0005886">
    <property type="term" value="C:plasma membrane"/>
    <property type="evidence" value="ECO:0007669"/>
    <property type="project" value="TreeGrafter"/>
</dbReference>
<feature type="transmembrane region" description="Helical" evidence="8">
    <location>
        <begin position="165"/>
        <end position="188"/>
    </location>
</feature>
<keyword evidence="8" id="KW-1133">Transmembrane helix</keyword>
<sequence>MRKRILLVTLLVTVVGILLMAVFFSEIYYRVSVSETERRLQTYIAKFDPSAALGDESARALSEELFGTRVTFLLKDGTAVGDSHAESAQLENHADREEVQAALAGGEGFSVRGSETLGADLVYYCRLYEESAALAGGGEAEGFLVRLSAESPSGYAIFTEALPSVIWILLVDILACLFVAWLATSFVLRPVEKLTQEAARSGGKPVSTPYSELQPLAKMMNEMNAEINEKADRMREDRSIEKLVLRSMEHGIVIFRSAEDVLLINKTAARLLGYEQNEPISLFTEDVEVASVLAAKEAATLTRRMGERDYNLRFTFNKDSNVLLISDVTELMAALRTKNDFIANVTHEMNTPLTSIRGFAELIAAGGIPPERIGSVAKTIIKQSDRLANLIRSIINFSAIDSDELPDYEVDLTELVREAIGSFEPKLAQKHLALRLDVAGGVRVMSRRERLLEIFNNLVSNAIRYNKEGGELAVRLTGGETPVLSVSDTGIGLSEEDKTRIFDRFYTVDKSHNGSGGGFGLGLAIVKKLCRRAGWKLSVESELGEGTTFSIGFCKKQ</sequence>
<proteinExistence type="predicted"/>
<dbReference type="PROSITE" id="PS50109">
    <property type="entry name" value="HIS_KIN"/>
    <property type="match status" value="1"/>
</dbReference>
<dbReference type="EMBL" id="DXCF01000018">
    <property type="protein sequence ID" value="HIZ09472.1"/>
    <property type="molecule type" value="Genomic_DNA"/>
</dbReference>
<dbReference type="Proteomes" id="UP000824025">
    <property type="component" value="Unassembled WGS sequence"/>
</dbReference>
<dbReference type="InterPro" id="IPR036890">
    <property type="entry name" value="HATPase_C_sf"/>
</dbReference>
<dbReference type="PRINTS" id="PR00344">
    <property type="entry name" value="BCTRLSENSOR"/>
</dbReference>
<evidence type="ECO:0000259" key="9">
    <source>
        <dbReference type="PROSITE" id="PS50109"/>
    </source>
</evidence>
<keyword evidence="4" id="KW-0597">Phosphoprotein</keyword>
<dbReference type="Pfam" id="PF02518">
    <property type="entry name" value="HATPase_c"/>
    <property type="match status" value="1"/>
</dbReference>
<feature type="domain" description="Histidine kinase" evidence="9">
    <location>
        <begin position="344"/>
        <end position="557"/>
    </location>
</feature>
<dbReference type="Pfam" id="PF00512">
    <property type="entry name" value="HisKA"/>
    <property type="match status" value="1"/>
</dbReference>